<keyword evidence="2" id="KW-0560">Oxidoreductase</keyword>
<protein>
    <submittedName>
        <fullName evidence="2">D-amino acid dehydrogenase small subunit</fullName>
        <ecNumber evidence="2">1.4.99.1</ecNumber>
    </submittedName>
</protein>
<dbReference type="Gene3D" id="3.30.9.10">
    <property type="entry name" value="D-Amino Acid Oxidase, subunit A, domain 2"/>
    <property type="match status" value="1"/>
</dbReference>
<organism evidence="2 3">
    <name type="scientific">Prochlorococcus marinus str. MIT 9116</name>
    <dbReference type="NCBI Taxonomy" id="167544"/>
    <lineage>
        <taxon>Bacteria</taxon>
        <taxon>Bacillati</taxon>
        <taxon>Cyanobacteriota</taxon>
        <taxon>Cyanophyceae</taxon>
        <taxon>Synechococcales</taxon>
        <taxon>Prochlorococcaceae</taxon>
        <taxon>Prochlorococcus</taxon>
    </lineage>
</organism>
<dbReference type="InterPro" id="IPR036188">
    <property type="entry name" value="FAD/NAD-bd_sf"/>
</dbReference>
<dbReference type="Proteomes" id="UP000030491">
    <property type="component" value="Unassembled WGS sequence"/>
</dbReference>
<dbReference type="OrthoDB" id="9794226at2"/>
<accession>A0A0A1ZWT7</accession>
<dbReference type="Pfam" id="PF01266">
    <property type="entry name" value="DAO"/>
    <property type="match status" value="1"/>
</dbReference>
<reference evidence="3" key="1">
    <citation type="journal article" date="2014" name="Sci. Data">
        <title>Genomes of diverse isolates of the marine cyanobacterium Prochlorococcus.</title>
        <authorList>
            <person name="Biller S."/>
            <person name="Berube P."/>
            <person name="Thompson J."/>
            <person name="Kelly L."/>
            <person name="Roggensack S."/>
            <person name="Awad L."/>
            <person name="Roache-Johnson K."/>
            <person name="Ding H."/>
            <person name="Giovannoni S.J."/>
            <person name="Moore L.R."/>
            <person name="Chisholm S.W."/>
        </authorList>
    </citation>
    <scope>NUCLEOTIDE SEQUENCE [LARGE SCALE GENOMIC DNA]</scope>
</reference>
<sequence length="360" mass="41433">MKSLKENFQKGHIVIIGSGIIGKFNALELSELDFKITIIDPAQYKNSSNAALGLLMGNMYQKRRGRSWDLRKQSIELWPKWIKFLKKFNYELNIEKPLIQLTNKEEKFKKLEKFIHANHDLNLRILKRDSIFIKNINKAFQTENIKGMISLNDGRINATLLLKTLDKYLKNKKINFLEEEIIKIRKSNNQWISITRSNEEIKSDVVILCNSLKAVDLIDSVSNNIKLKPVLGQAIEIDINDTNVNLLSLPKQFNIDGKNIIPKSKNKLIIGSTDEYSTNPEENIFEKLTNFLDKKPIWLTKAKISKKWFGIRSKPDGEPSPIMRNLENGLIICTGFYKNGILLAPACSKWVANEIKNYLS</sequence>
<name>A0A0A1ZWT7_PROMR</name>
<dbReference type="Gene3D" id="3.50.50.60">
    <property type="entry name" value="FAD/NAD(P)-binding domain"/>
    <property type="match status" value="1"/>
</dbReference>
<evidence type="ECO:0000259" key="1">
    <source>
        <dbReference type="Pfam" id="PF01266"/>
    </source>
</evidence>
<dbReference type="RefSeq" id="WP_032513213.1">
    <property type="nucleotide sequence ID" value="NZ_JNAJ01000005.1"/>
</dbReference>
<dbReference type="EMBL" id="JNAJ01000005">
    <property type="protein sequence ID" value="KGF92588.1"/>
    <property type="molecule type" value="Genomic_DNA"/>
</dbReference>
<dbReference type="InterPro" id="IPR006076">
    <property type="entry name" value="FAD-dep_OxRdtase"/>
</dbReference>
<dbReference type="SUPFAM" id="SSF51905">
    <property type="entry name" value="FAD/NAD(P)-binding domain"/>
    <property type="match status" value="1"/>
</dbReference>
<proteinExistence type="predicted"/>
<dbReference type="AlphaFoldDB" id="A0A0A1ZWT7"/>
<dbReference type="EC" id="1.4.99.1" evidence="2"/>
<dbReference type="GO" id="GO:0005737">
    <property type="term" value="C:cytoplasm"/>
    <property type="evidence" value="ECO:0007669"/>
    <property type="project" value="TreeGrafter"/>
</dbReference>
<dbReference type="GO" id="GO:0016491">
    <property type="term" value="F:oxidoreductase activity"/>
    <property type="evidence" value="ECO:0007669"/>
    <property type="project" value="UniProtKB-KW"/>
</dbReference>
<evidence type="ECO:0000313" key="3">
    <source>
        <dbReference type="Proteomes" id="UP000030491"/>
    </source>
</evidence>
<feature type="domain" description="FAD dependent oxidoreductase" evidence="1">
    <location>
        <begin position="13"/>
        <end position="353"/>
    </location>
</feature>
<gene>
    <name evidence="2" type="ORF">EU93_0426</name>
</gene>
<evidence type="ECO:0000313" key="2">
    <source>
        <dbReference type="EMBL" id="KGF92588.1"/>
    </source>
</evidence>
<comment type="caution">
    <text evidence="2">The sequence shown here is derived from an EMBL/GenBank/DDBJ whole genome shotgun (WGS) entry which is preliminary data.</text>
</comment>
<dbReference type="PANTHER" id="PTHR13847">
    <property type="entry name" value="SARCOSINE DEHYDROGENASE-RELATED"/>
    <property type="match status" value="1"/>
</dbReference>